<dbReference type="Gene3D" id="2.60.40.60">
    <property type="entry name" value="Cadherins"/>
    <property type="match status" value="3"/>
</dbReference>
<accession>A0A8C1YXJ5</accession>
<dbReference type="InterPro" id="IPR002126">
    <property type="entry name" value="Cadherin-like_dom"/>
</dbReference>
<dbReference type="GO" id="GO:0016477">
    <property type="term" value="P:cell migration"/>
    <property type="evidence" value="ECO:0007669"/>
    <property type="project" value="TreeGrafter"/>
</dbReference>
<name>A0A8C1YXJ5_CYPCA</name>
<keyword evidence="2" id="KW-1003">Cell membrane</keyword>
<keyword evidence="5" id="KW-0677">Repeat</keyword>
<dbReference type="InterPro" id="IPR015919">
    <property type="entry name" value="Cadherin-like_sf"/>
</dbReference>
<evidence type="ECO:0000256" key="5">
    <source>
        <dbReference type="ARBA" id="ARBA00022737"/>
    </source>
</evidence>
<dbReference type="Ensembl" id="ENSCCRT00015039019.1">
    <property type="protein sequence ID" value="ENSCCRP00015037714.1"/>
    <property type="gene ID" value="ENSCCRG00015015712.1"/>
</dbReference>
<evidence type="ECO:0000256" key="10">
    <source>
        <dbReference type="ARBA" id="ARBA00023180"/>
    </source>
</evidence>
<evidence type="ECO:0000313" key="14">
    <source>
        <dbReference type="Ensembl" id="ENSCCRP00015037714.1"/>
    </source>
</evidence>
<feature type="domain" description="Cadherin" evidence="13">
    <location>
        <begin position="147"/>
        <end position="266"/>
    </location>
</feature>
<proteinExistence type="predicted"/>
<dbReference type="GO" id="GO:0005912">
    <property type="term" value="C:adherens junction"/>
    <property type="evidence" value="ECO:0007669"/>
    <property type="project" value="TreeGrafter"/>
</dbReference>
<evidence type="ECO:0000313" key="15">
    <source>
        <dbReference type="Proteomes" id="UP000694700"/>
    </source>
</evidence>
<dbReference type="PRINTS" id="PR00205">
    <property type="entry name" value="CADHERIN"/>
</dbReference>
<dbReference type="GO" id="GO:0044331">
    <property type="term" value="P:cell-cell adhesion mediated by cadherin"/>
    <property type="evidence" value="ECO:0007669"/>
    <property type="project" value="TreeGrafter"/>
</dbReference>
<sequence>MQDKTKILNLSEQSLSLFKMKTIVIVFLVASVCIQCATPSKLHIRKKRAWIVDSLPMEEEHTGPFPYKLGDLNIEKKVIEEYSIHGQGIDKDPKGILSVNRNGSVYAHGKVDFEEYRKLRITLSKKHTIVAVDIDIMDVNDHAPVFNRDVYEITVDESTPQGKPLVTVLATDNDQPGTANAQFTLRIASVSPSTSTAQFFIQQRKGERTGTISLKGFLDYEQTQKYTILVEAKDHGEKMQLSSTSTVILNLIGKHKHQAQLAERTFIQKDAGDSSVFKKIMKQVGVMERKETGPMLDANKLAMCLSEETADITAFSPDLYSPPLHFELIGDVQGKWRLQSNYGASVRLIKESAVRAGDHEVTLKISDSQGQHSVQSLSLHVCDCDVSADCTVLRNPATKLNVTAIAAIIISILVLQGVLLMACRIRIKKPTKGPVPFVEGQDQFLCSDVKEMR</sequence>
<keyword evidence="6 11" id="KW-0106">Calcium</keyword>
<organism evidence="14 15">
    <name type="scientific">Cyprinus carpio</name>
    <name type="common">Common carp</name>
    <dbReference type="NCBI Taxonomy" id="7962"/>
    <lineage>
        <taxon>Eukaryota</taxon>
        <taxon>Metazoa</taxon>
        <taxon>Chordata</taxon>
        <taxon>Craniata</taxon>
        <taxon>Vertebrata</taxon>
        <taxon>Euteleostomi</taxon>
        <taxon>Actinopterygii</taxon>
        <taxon>Neopterygii</taxon>
        <taxon>Teleostei</taxon>
        <taxon>Ostariophysi</taxon>
        <taxon>Cypriniformes</taxon>
        <taxon>Cyprinidae</taxon>
        <taxon>Cyprininae</taxon>
        <taxon>Cyprinus</taxon>
    </lineage>
</organism>
<comment type="subcellular location">
    <subcellularLocation>
        <location evidence="1">Cell membrane</location>
        <topology evidence="1">Single-pass type I membrane protein</topology>
    </subcellularLocation>
</comment>
<keyword evidence="8 12" id="KW-1133">Transmembrane helix</keyword>
<dbReference type="PROSITE" id="PS50268">
    <property type="entry name" value="CADHERIN_2"/>
    <property type="match status" value="2"/>
</dbReference>
<dbReference type="AlphaFoldDB" id="A0A8C1YXJ5"/>
<dbReference type="PROSITE" id="PS00232">
    <property type="entry name" value="CADHERIN_1"/>
    <property type="match status" value="1"/>
</dbReference>
<dbReference type="SMART" id="SM00112">
    <property type="entry name" value="CA"/>
    <property type="match status" value="2"/>
</dbReference>
<feature type="transmembrane region" description="Helical" evidence="12">
    <location>
        <begin position="400"/>
        <end position="422"/>
    </location>
</feature>
<dbReference type="GO" id="GO:0045296">
    <property type="term" value="F:cadherin binding"/>
    <property type="evidence" value="ECO:0007669"/>
    <property type="project" value="TreeGrafter"/>
</dbReference>
<evidence type="ECO:0000256" key="11">
    <source>
        <dbReference type="PROSITE-ProRule" id="PRU00043"/>
    </source>
</evidence>
<reference evidence="14" key="1">
    <citation type="submission" date="2025-08" db="UniProtKB">
        <authorList>
            <consortium name="Ensembl"/>
        </authorList>
    </citation>
    <scope>IDENTIFICATION</scope>
</reference>
<dbReference type="InterPro" id="IPR020894">
    <property type="entry name" value="Cadherin_CS"/>
</dbReference>
<evidence type="ECO:0000256" key="7">
    <source>
        <dbReference type="ARBA" id="ARBA00022889"/>
    </source>
</evidence>
<dbReference type="GO" id="GO:0008013">
    <property type="term" value="F:beta-catenin binding"/>
    <property type="evidence" value="ECO:0007669"/>
    <property type="project" value="TreeGrafter"/>
</dbReference>
<evidence type="ECO:0000256" key="3">
    <source>
        <dbReference type="ARBA" id="ARBA00022692"/>
    </source>
</evidence>
<dbReference type="GO" id="GO:0000902">
    <property type="term" value="P:cell morphogenesis"/>
    <property type="evidence" value="ECO:0007669"/>
    <property type="project" value="TreeGrafter"/>
</dbReference>
<dbReference type="GO" id="GO:0034332">
    <property type="term" value="P:adherens junction organization"/>
    <property type="evidence" value="ECO:0007669"/>
    <property type="project" value="TreeGrafter"/>
</dbReference>
<keyword evidence="4" id="KW-0732">Signal</keyword>
<dbReference type="Pfam" id="PF00028">
    <property type="entry name" value="Cadherin"/>
    <property type="match status" value="1"/>
</dbReference>
<evidence type="ECO:0000256" key="2">
    <source>
        <dbReference type="ARBA" id="ARBA00022475"/>
    </source>
</evidence>
<dbReference type="GO" id="GO:0007043">
    <property type="term" value="P:cell-cell junction assembly"/>
    <property type="evidence" value="ECO:0007669"/>
    <property type="project" value="TreeGrafter"/>
</dbReference>
<keyword evidence="9 12" id="KW-0472">Membrane</keyword>
<evidence type="ECO:0000256" key="9">
    <source>
        <dbReference type="ARBA" id="ARBA00023136"/>
    </source>
</evidence>
<dbReference type="PANTHER" id="PTHR24027:SF433">
    <property type="entry name" value="CADHERIN 27-RELATED"/>
    <property type="match status" value="1"/>
</dbReference>
<dbReference type="Proteomes" id="UP000694700">
    <property type="component" value="Unplaced"/>
</dbReference>
<evidence type="ECO:0000259" key="13">
    <source>
        <dbReference type="PROSITE" id="PS50268"/>
    </source>
</evidence>
<evidence type="ECO:0000256" key="4">
    <source>
        <dbReference type="ARBA" id="ARBA00022729"/>
    </source>
</evidence>
<dbReference type="FunFam" id="2.60.40.60:FF:000158">
    <property type="entry name" value="Dachsous cadherin-related 1"/>
    <property type="match status" value="1"/>
</dbReference>
<evidence type="ECO:0000256" key="1">
    <source>
        <dbReference type="ARBA" id="ARBA00004251"/>
    </source>
</evidence>
<dbReference type="GO" id="GO:0016342">
    <property type="term" value="C:catenin complex"/>
    <property type="evidence" value="ECO:0007669"/>
    <property type="project" value="TreeGrafter"/>
</dbReference>
<keyword evidence="3 12" id="KW-0812">Transmembrane</keyword>
<dbReference type="SUPFAM" id="SSF49313">
    <property type="entry name" value="Cadherin-like"/>
    <property type="match status" value="1"/>
</dbReference>
<keyword evidence="7" id="KW-0130">Cell adhesion</keyword>
<keyword evidence="10" id="KW-0325">Glycoprotein</keyword>
<feature type="domain" description="Cadherin" evidence="13">
    <location>
        <begin position="82"/>
        <end position="146"/>
    </location>
</feature>
<dbReference type="PANTHER" id="PTHR24027">
    <property type="entry name" value="CADHERIN-23"/>
    <property type="match status" value="1"/>
</dbReference>
<evidence type="ECO:0000256" key="6">
    <source>
        <dbReference type="ARBA" id="ARBA00022837"/>
    </source>
</evidence>
<dbReference type="GO" id="GO:0007156">
    <property type="term" value="P:homophilic cell adhesion via plasma membrane adhesion molecules"/>
    <property type="evidence" value="ECO:0007669"/>
    <property type="project" value="InterPro"/>
</dbReference>
<protein>
    <recommendedName>
        <fullName evidence="13">Cadherin domain-containing protein</fullName>
    </recommendedName>
</protein>
<evidence type="ECO:0000256" key="12">
    <source>
        <dbReference type="SAM" id="Phobius"/>
    </source>
</evidence>
<dbReference type="GO" id="GO:0016339">
    <property type="term" value="P:calcium-dependent cell-cell adhesion via plasma membrane cell adhesion molecules"/>
    <property type="evidence" value="ECO:0007669"/>
    <property type="project" value="TreeGrafter"/>
</dbReference>
<dbReference type="CDD" id="cd11304">
    <property type="entry name" value="Cadherin_repeat"/>
    <property type="match status" value="1"/>
</dbReference>
<dbReference type="InterPro" id="IPR039808">
    <property type="entry name" value="Cadherin"/>
</dbReference>
<dbReference type="FunFam" id="2.60.40.60:FF:000011">
    <property type="entry name" value="Cadherin 1"/>
    <property type="match status" value="1"/>
</dbReference>
<evidence type="ECO:0000256" key="8">
    <source>
        <dbReference type="ARBA" id="ARBA00022989"/>
    </source>
</evidence>
<dbReference type="GO" id="GO:0005509">
    <property type="term" value="F:calcium ion binding"/>
    <property type="evidence" value="ECO:0007669"/>
    <property type="project" value="UniProtKB-UniRule"/>
</dbReference>